<gene>
    <name evidence="1" type="ORF">PFISCL1PPCAC_10995</name>
</gene>
<name>A0AAV5VK12_9BILA</name>
<feature type="non-terminal residue" evidence="1">
    <location>
        <position position="86"/>
    </location>
</feature>
<keyword evidence="2" id="KW-1185">Reference proteome</keyword>
<dbReference type="EMBL" id="BTSY01000003">
    <property type="protein sequence ID" value="GMT19698.1"/>
    <property type="molecule type" value="Genomic_DNA"/>
</dbReference>
<feature type="non-terminal residue" evidence="1">
    <location>
        <position position="1"/>
    </location>
</feature>
<sequence length="86" mass="9887">LRFDASLLSELVQTLSEGGFGVRLETRQSHIHLVRDLAHLKRLLLRSIISSSLLLLQFALIGRREILKSLEFLLHHLFFSQLRLVG</sequence>
<accession>A0AAV5VK12</accession>
<dbReference type="Proteomes" id="UP001432322">
    <property type="component" value="Unassembled WGS sequence"/>
</dbReference>
<comment type="caution">
    <text evidence="1">The sequence shown here is derived from an EMBL/GenBank/DDBJ whole genome shotgun (WGS) entry which is preliminary data.</text>
</comment>
<reference evidence="1" key="1">
    <citation type="submission" date="2023-10" db="EMBL/GenBank/DDBJ databases">
        <title>Genome assembly of Pristionchus species.</title>
        <authorList>
            <person name="Yoshida K."/>
            <person name="Sommer R.J."/>
        </authorList>
    </citation>
    <scope>NUCLEOTIDE SEQUENCE</scope>
    <source>
        <strain evidence="1">RS5133</strain>
    </source>
</reference>
<evidence type="ECO:0000313" key="1">
    <source>
        <dbReference type="EMBL" id="GMT19698.1"/>
    </source>
</evidence>
<protein>
    <submittedName>
        <fullName evidence="1">Uncharacterized protein</fullName>
    </submittedName>
</protein>
<proteinExistence type="predicted"/>
<organism evidence="1 2">
    <name type="scientific">Pristionchus fissidentatus</name>
    <dbReference type="NCBI Taxonomy" id="1538716"/>
    <lineage>
        <taxon>Eukaryota</taxon>
        <taxon>Metazoa</taxon>
        <taxon>Ecdysozoa</taxon>
        <taxon>Nematoda</taxon>
        <taxon>Chromadorea</taxon>
        <taxon>Rhabditida</taxon>
        <taxon>Rhabditina</taxon>
        <taxon>Diplogasteromorpha</taxon>
        <taxon>Diplogasteroidea</taxon>
        <taxon>Neodiplogasteridae</taxon>
        <taxon>Pristionchus</taxon>
    </lineage>
</organism>
<evidence type="ECO:0000313" key="2">
    <source>
        <dbReference type="Proteomes" id="UP001432322"/>
    </source>
</evidence>
<dbReference type="AlphaFoldDB" id="A0AAV5VK12"/>